<feature type="domain" description="Glutamine amidotransferase" evidence="1">
    <location>
        <begin position="37"/>
        <end position="188"/>
    </location>
</feature>
<evidence type="ECO:0000259" key="1">
    <source>
        <dbReference type="Pfam" id="PF00117"/>
    </source>
</evidence>
<dbReference type="Pfam" id="PF00117">
    <property type="entry name" value="GATase"/>
    <property type="match status" value="1"/>
</dbReference>
<dbReference type="PANTHER" id="PTHR42695:SF5">
    <property type="entry name" value="GLUTAMINE AMIDOTRANSFERASE YLR126C-RELATED"/>
    <property type="match status" value="1"/>
</dbReference>
<keyword evidence="2" id="KW-0315">Glutamine amidotransferase</keyword>
<reference evidence="2 3" key="1">
    <citation type="submission" date="2016-10" db="EMBL/GenBank/DDBJ databases">
        <authorList>
            <person name="de Groot N.N."/>
        </authorList>
    </citation>
    <scope>NUCLEOTIDE SEQUENCE [LARGE SCALE GENOMIC DNA]</scope>
    <source>
        <strain evidence="2 3">DSM 23413</strain>
    </source>
</reference>
<proteinExistence type="predicted"/>
<dbReference type="PROSITE" id="PS51273">
    <property type="entry name" value="GATASE_TYPE_1"/>
    <property type="match status" value="1"/>
</dbReference>
<dbReference type="Gene3D" id="3.40.50.880">
    <property type="match status" value="1"/>
</dbReference>
<dbReference type="EMBL" id="FNVD01000003">
    <property type="protein sequence ID" value="SEF67258.1"/>
    <property type="molecule type" value="Genomic_DNA"/>
</dbReference>
<dbReference type="CDD" id="cd01741">
    <property type="entry name" value="GATase1_1"/>
    <property type="match status" value="1"/>
</dbReference>
<evidence type="ECO:0000313" key="2">
    <source>
        <dbReference type="EMBL" id="SEF67258.1"/>
    </source>
</evidence>
<sequence>MHLAILMTNTDESAFAQRHPRDGEKFTDLVQRVRPGWTTEVFPVKDGVFPETLEPFDGAMITGSPASVNSGAEWTARLFDLIRELHSGAFPIFGACFGHQAIAVALGGRVSPSPGGWVHGLTRNEILVRRDWMRDLPEEVNLYASHAEQVLEPPAEADILARSEGCPISGMAFGRHIYTTQHHPEMTHDFILALTEEMAGILGPDLTRQALTTLQERSDMDAFAESVAKFFEQAREES</sequence>
<evidence type="ECO:0000313" key="3">
    <source>
        <dbReference type="Proteomes" id="UP000236742"/>
    </source>
</evidence>
<dbReference type="AlphaFoldDB" id="A0A1H5TYK8"/>
<keyword evidence="3" id="KW-1185">Reference proteome</keyword>
<dbReference type="InterPro" id="IPR029062">
    <property type="entry name" value="Class_I_gatase-like"/>
</dbReference>
<dbReference type="InterPro" id="IPR044992">
    <property type="entry name" value="ChyE-like"/>
</dbReference>
<dbReference type="InterPro" id="IPR017926">
    <property type="entry name" value="GATASE"/>
</dbReference>
<protein>
    <submittedName>
        <fullName evidence="2">GMP synthase-Glutamine amidotransferase</fullName>
    </submittedName>
</protein>
<dbReference type="GO" id="GO:0005829">
    <property type="term" value="C:cytosol"/>
    <property type="evidence" value="ECO:0007669"/>
    <property type="project" value="TreeGrafter"/>
</dbReference>
<dbReference type="OrthoDB" id="7365442at2"/>
<dbReference type="SUPFAM" id="SSF52317">
    <property type="entry name" value="Class I glutamine amidotransferase-like"/>
    <property type="match status" value="1"/>
</dbReference>
<keyword evidence="2" id="KW-0808">Transferase</keyword>
<dbReference type="GO" id="GO:0016740">
    <property type="term" value="F:transferase activity"/>
    <property type="evidence" value="ECO:0007669"/>
    <property type="project" value="UniProtKB-KW"/>
</dbReference>
<gene>
    <name evidence="2" type="ORF">SAMN05421751_10368</name>
</gene>
<dbReference type="Proteomes" id="UP000236742">
    <property type="component" value="Unassembled WGS sequence"/>
</dbReference>
<accession>A0A1H5TYK8</accession>
<dbReference type="PRINTS" id="PR00099">
    <property type="entry name" value="CPSGATASE"/>
</dbReference>
<dbReference type="PANTHER" id="PTHR42695">
    <property type="entry name" value="GLUTAMINE AMIDOTRANSFERASE YLR126C-RELATED"/>
    <property type="match status" value="1"/>
</dbReference>
<name>A0A1H5TYK8_9RHOB</name>
<organism evidence="2 3">
    <name type="scientific">Jhaorihella thermophila</name>
    <dbReference type="NCBI Taxonomy" id="488547"/>
    <lineage>
        <taxon>Bacteria</taxon>
        <taxon>Pseudomonadati</taxon>
        <taxon>Pseudomonadota</taxon>
        <taxon>Alphaproteobacteria</taxon>
        <taxon>Rhodobacterales</taxon>
        <taxon>Paracoccaceae</taxon>
        <taxon>Jhaorihella</taxon>
    </lineage>
</organism>